<proteinExistence type="inferred from homology"/>
<dbReference type="SUPFAM" id="SSF56801">
    <property type="entry name" value="Acetyl-CoA synthetase-like"/>
    <property type="match status" value="1"/>
</dbReference>
<dbReference type="InterPro" id="IPR042099">
    <property type="entry name" value="ANL_N_sf"/>
</dbReference>
<dbReference type="EMBL" id="CP097332">
    <property type="protein sequence ID" value="UQX87321.1"/>
    <property type="molecule type" value="Genomic_DNA"/>
</dbReference>
<dbReference type="PROSITE" id="PS00455">
    <property type="entry name" value="AMP_BINDING"/>
    <property type="match status" value="1"/>
</dbReference>
<protein>
    <submittedName>
        <fullName evidence="5">Acyl-CoA synthetase</fullName>
    </submittedName>
</protein>
<keyword evidence="2" id="KW-0436">Ligase</keyword>
<feature type="domain" description="AMP-dependent synthetase/ligase" evidence="3">
    <location>
        <begin position="58"/>
        <end position="417"/>
    </location>
</feature>
<dbReference type="Pfam" id="PF13193">
    <property type="entry name" value="AMP-binding_C"/>
    <property type="match status" value="1"/>
</dbReference>
<comment type="similarity">
    <text evidence="1">Belongs to the ATP-dependent AMP-binding enzyme family.</text>
</comment>
<gene>
    <name evidence="5" type="ORF">M6D93_13565</name>
</gene>
<dbReference type="InterPro" id="IPR045851">
    <property type="entry name" value="AMP-bd_C_sf"/>
</dbReference>
<dbReference type="Proteomes" id="UP001056336">
    <property type="component" value="Chromosome"/>
</dbReference>
<dbReference type="PANTHER" id="PTHR43201:SF5">
    <property type="entry name" value="MEDIUM-CHAIN ACYL-COA LIGASE ACSF2, MITOCHONDRIAL"/>
    <property type="match status" value="1"/>
</dbReference>
<dbReference type="InterPro" id="IPR000873">
    <property type="entry name" value="AMP-dep_synth/lig_dom"/>
</dbReference>
<dbReference type="Pfam" id="PF00501">
    <property type="entry name" value="AMP-binding"/>
    <property type="match status" value="1"/>
</dbReference>
<evidence type="ECO:0000313" key="6">
    <source>
        <dbReference type="Proteomes" id="UP001056336"/>
    </source>
</evidence>
<dbReference type="Gene3D" id="3.40.50.12780">
    <property type="entry name" value="N-terminal domain of ligase-like"/>
    <property type="match status" value="1"/>
</dbReference>
<organism evidence="5 6">
    <name type="scientific">Jatrophihabitans telluris</name>
    <dbReference type="NCBI Taxonomy" id="2038343"/>
    <lineage>
        <taxon>Bacteria</taxon>
        <taxon>Bacillati</taxon>
        <taxon>Actinomycetota</taxon>
        <taxon>Actinomycetes</taxon>
        <taxon>Jatrophihabitantales</taxon>
        <taxon>Jatrophihabitantaceae</taxon>
        <taxon>Jatrophihabitans</taxon>
    </lineage>
</organism>
<dbReference type="InterPro" id="IPR020845">
    <property type="entry name" value="AMP-binding_CS"/>
</dbReference>
<reference evidence="5" key="1">
    <citation type="journal article" date="2018" name="Int. J. Syst. Evol. Microbiol.">
        <title>Jatrophihabitans telluris sp. nov., isolated from sediment soil of lava forest wetlands and the emended description of the genus Jatrophihabitans.</title>
        <authorList>
            <person name="Lee K.C."/>
            <person name="Suh M.K."/>
            <person name="Eom M.K."/>
            <person name="Kim K.K."/>
            <person name="Kim J.S."/>
            <person name="Kim D.S."/>
            <person name="Ko S.H."/>
            <person name="Shin Y.K."/>
            <person name="Lee J.S."/>
        </authorList>
    </citation>
    <scope>NUCLEOTIDE SEQUENCE</scope>
    <source>
        <strain evidence="5">N237</strain>
    </source>
</reference>
<dbReference type="Gene3D" id="3.30.300.30">
    <property type="match status" value="1"/>
</dbReference>
<keyword evidence="6" id="KW-1185">Reference proteome</keyword>
<evidence type="ECO:0000259" key="3">
    <source>
        <dbReference type="Pfam" id="PF00501"/>
    </source>
</evidence>
<name>A0ABY4QWA2_9ACTN</name>
<dbReference type="CDD" id="cd04433">
    <property type="entry name" value="AFD_class_I"/>
    <property type="match status" value="1"/>
</dbReference>
<evidence type="ECO:0000256" key="1">
    <source>
        <dbReference type="ARBA" id="ARBA00006432"/>
    </source>
</evidence>
<reference evidence="5" key="2">
    <citation type="submission" date="2022-05" db="EMBL/GenBank/DDBJ databases">
        <authorList>
            <person name="Kim J.-S."/>
            <person name="Lee K."/>
            <person name="Suh M."/>
            <person name="Eom M."/>
            <person name="Kim J.-S."/>
            <person name="Kim D.-S."/>
            <person name="Ko S.-H."/>
            <person name="Shin Y."/>
            <person name="Lee J.-S."/>
        </authorList>
    </citation>
    <scope>NUCLEOTIDE SEQUENCE</scope>
    <source>
        <strain evidence="5">N237</strain>
    </source>
</reference>
<evidence type="ECO:0000313" key="5">
    <source>
        <dbReference type="EMBL" id="UQX87321.1"/>
    </source>
</evidence>
<dbReference type="RefSeq" id="WP_249769816.1">
    <property type="nucleotide sequence ID" value="NZ_CP097332.1"/>
</dbReference>
<dbReference type="PANTHER" id="PTHR43201">
    <property type="entry name" value="ACYL-COA SYNTHETASE"/>
    <property type="match status" value="1"/>
</dbReference>
<accession>A0ABY4QWA2</accession>
<evidence type="ECO:0000259" key="4">
    <source>
        <dbReference type="Pfam" id="PF13193"/>
    </source>
</evidence>
<sequence>MSLERQARSALTRAGAEVLAAATLVRAGAVGVDRPSRIIRSLQGLLNYGPAGAALVLAAQRHPDRVAIVDERGPLTFAELDRHCSALANALISKGFRSGDTIGVLCRNHRGIVEVLGATAKLGARVLLLNTDFSGPQLADVCERESVALLIADEEFRAVLATTQPRLGHVLAWVDEPTGGRALPPGRIDSVDGLIATSSSAPPDRPQRKQQIVLLTSGTTGTPKGAPRELGSSLVIPGGLLSRIPLRAARTVLIAAPVFHAWGLLSTMIAASLGNTLILRRRFDPAQALDDLAEHRCDTLVTVPILLSRILAQRSALVGEGDLSALRIIAVSGSALSPELARRTREVFGDVLYNLYGSTEVAYAAIATPADLRAAPGCVGKAPIGTTIRLLDEHGRSVARGQTGRIFVGNLIQFGGYTGGGTKEQQSGLMATGDVGHFDEDGRLFVDGRDDDMIVSGGENVFPAEIEDLLTAHPGLAEAAVLGVPDPDFGHRLRAYVVRADRASSSPDAEAVQDYVRQNLARFKVPRDVIFIEAMPRNPAGKIVKRELPEP</sequence>
<feature type="domain" description="AMP-binding enzyme C-terminal" evidence="4">
    <location>
        <begin position="465"/>
        <end position="542"/>
    </location>
</feature>
<evidence type="ECO:0000256" key="2">
    <source>
        <dbReference type="ARBA" id="ARBA00022598"/>
    </source>
</evidence>
<dbReference type="InterPro" id="IPR025110">
    <property type="entry name" value="AMP-bd_C"/>
</dbReference>